<dbReference type="InterPro" id="IPR059206">
    <property type="entry name" value="Sll1717-like"/>
</dbReference>
<evidence type="ECO:0008006" key="3">
    <source>
        <dbReference type="Google" id="ProtNLM"/>
    </source>
</evidence>
<dbReference type="AlphaFoldDB" id="A0A7G9WG64"/>
<name>A0A7G9WG64_9FIRM</name>
<reference evidence="1 2" key="1">
    <citation type="submission" date="2020-08" db="EMBL/GenBank/DDBJ databases">
        <authorList>
            <person name="Ren C."/>
            <person name="Gu Y."/>
            <person name="Xu Y."/>
        </authorList>
    </citation>
    <scope>NUCLEOTIDE SEQUENCE [LARGE SCALE GENOMIC DNA]</scope>
    <source>
        <strain evidence="1 2">LBM18003</strain>
    </source>
</reference>
<dbReference type="Proteomes" id="UP000516046">
    <property type="component" value="Chromosome"/>
</dbReference>
<accession>A0A7G9WG64</accession>
<dbReference type="RefSeq" id="WP_212506740.1">
    <property type="nucleotide sequence ID" value="NZ_CP060696.1"/>
</dbReference>
<evidence type="ECO:0000313" key="1">
    <source>
        <dbReference type="EMBL" id="QNO17676.1"/>
    </source>
</evidence>
<sequence>MNKNFSEITIPFEEAENYFKPSNKEKLNTFFYKDKNYEKIIQDTTYYILGDKGSGKTTYAAYFCNGFRDGIKSSRYVLSVDDYGKIITMKKEKQLNYTSYTTMWKAILLIKLISTITDGEVNSIFSKSNVLSSIKKVLNDFDYNKLTIDSFSPVKIIDNSNFISSFINQIKIKSSGVQDSAKFSYNYSKSHESKHSLMVFEDLWTKFINNIAGSIKNLKLKNHHYLFVDGIDVRPDEIPYNDYKKCVSSLVRAVYDVNSEILSQLKDSKKGRLQIILLSRLDIFLTAGLSNPGSKVTDNCAFLDWSVTNENEYKQSDIYALVNQIISQGSIDSIEPWPLYFNFKIMRGNNSFDPFIYFLRLTNARPRDFVRIFSILSDMCNKSNKENPSASQIESDKFQNMFSTYFTDAIRTALGFYYDKEQIKLLFDFVKTLHHVKFSYKQFKGAYNNFVRKDELKNTYGESDKVIELLFNENIVSIFDPKGYYRCKYREISISNYDYGLETENLTPNTTFLLRWAFEKEFDAYLK</sequence>
<dbReference type="EMBL" id="CP060696">
    <property type="protein sequence ID" value="QNO17676.1"/>
    <property type="molecule type" value="Genomic_DNA"/>
</dbReference>
<organism evidence="1 2">
    <name type="scientific">Caproicibacterium amylolyticum</name>
    <dbReference type="NCBI Taxonomy" id="2766537"/>
    <lineage>
        <taxon>Bacteria</taxon>
        <taxon>Bacillati</taxon>
        <taxon>Bacillota</taxon>
        <taxon>Clostridia</taxon>
        <taxon>Eubacteriales</taxon>
        <taxon>Oscillospiraceae</taxon>
        <taxon>Caproicibacterium</taxon>
    </lineage>
</organism>
<evidence type="ECO:0000313" key="2">
    <source>
        <dbReference type="Proteomes" id="UP000516046"/>
    </source>
</evidence>
<proteinExistence type="predicted"/>
<dbReference type="KEGG" id="caml:H6X83_12215"/>
<keyword evidence="2" id="KW-1185">Reference proteome</keyword>
<protein>
    <recommendedName>
        <fullName evidence="3">FunZ protein</fullName>
    </recommendedName>
</protein>
<gene>
    <name evidence="1" type="ORF">H6X83_12215</name>
</gene>
<dbReference type="NCBIfam" id="NF047389">
    <property type="entry name" value="ATPase_Sll1717"/>
    <property type="match status" value="1"/>
</dbReference>